<comment type="caution">
    <text evidence="3">The sequence shown here is derived from an EMBL/GenBank/DDBJ whole genome shotgun (WGS) entry which is preliminary data.</text>
</comment>
<feature type="coiled-coil region" evidence="1">
    <location>
        <begin position="1"/>
        <end position="42"/>
    </location>
</feature>
<keyword evidence="1" id="KW-0175">Coiled coil</keyword>
<gene>
    <name evidence="3" type="ORF">POCTA_138.1.T1260062</name>
</gene>
<dbReference type="AlphaFoldDB" id="A0A8S1XM62"/>
<protein>
    <submittedName>
        <fullName evidence="3">Uncharacterized protein</fullName>
    </submittedName>
</protein>
<keyword evidence="4" id="KW-1185">Reference proteome</keyword>
<dbReference type="EMBL" id="CAJJDP010000126">
    <property type="protein sequence ID" value="CAD8202069.1"/>
    <property type="molecule type" value="Genomic_DNA"/>
</dbReference>
<proteinExistence type="predicted"/>
<dbReference type="OrthoDB" id="310012at2759"/>
<organism evidence="3 4">
    <name type="scientific">Paramecium octaurelia</name>
    <dbReference type="NCBI Taxonomy" id="43137"/>
    <lineage>
        <taxon>Eukaryota</taxon>
        <taxon>Sar</taxon>
        <taxon>Alveolata</taxon>
        <taxon>Ciliophora</taxon>
        <taxon>Intramacronucleata</taxon>
        <taxon>Oligohymenophorea</taxon>
        <taxon>Peniculida</taxon>
        <taxon>Parameciidae</taxon>
        <taxon>Paramecium</taxon>
    </lineage>
</organism>
<evidence type="ECO:0000256" key="1">
    <source>
        <dbReference type="SAM" id="Coils"/>
    </source>
</evidence>
<reference evidence="3" key="1">
    <citation type="submission" date="2021-01" db="EMBL/GenBank/DDBJ databases">
        <authorList>
            <consortium name="Genoscope - CEA"/>
            <person name="William W."/>
        </authorList>
    </citation>
    <scope>NUCLEOTIDE SEQUENCE</scope>
</reference>
<dbReference type="Proteomes" id="UP000683925">
    <property type="component" value="Unassembled WGS sequence"/>
</dbReference>
<feature type="region of interest" description="Disordered" evidence="2">
    <location>
        <begin position="117"/>
        <end position="140"/>
    </location>
</feature>
<sequence length="199" mass="23786">MQKLKEQCQEALKFSSDLQQQLVQVKKDLQEKTQQITKLQSVIQMIDCEASDIQDLFWKVQKQTLVIKQTVREVELKSDKSELIEKQFEELQEKIISLEELVFTFLFNNKMNIKKNNKRSSDLNKENNEDNVNQKEVQNKKKKYISTIKKNQNESVNNFINEESDEDEKEDQKKYKKRLRRNTAIDQSNNLINDMFNFN</sequence>
<feature type="compositionally biased region" description="Basic and acidic residues" evidence="2">
    <location>
        <begin position="119"/>
        <end position="128"/>
    </location>
</feature>
<name>A0A8S1XM62_PAROT</name>
<dbReference type="OMA" id="FLFNNKM"/>
<accession>A0A8S1XM62</accession>
<evidence type="ECO:0000256" key="2">
    <source>
        <dbReference type="SAM" id="MobiDB-lite"/>
    </source>
</evidence>
<evidence type="ECO:0000313" key="4">
    <source>
        <dbReference type="Proteomes" id="UP000683925"/>
    </source>
</evidence>
<feature type="coiled-coil region" evidence="1">
    <location>
        <begin position="74"/>
        <end position="101"/>
    </location>
</feature>
<feature type="region of interest" description="Disordered" evidence="2">
    <location>
        <begin position="156"/>
        <end position="175"/>
    </location>
</feature>
<evidence type="ECO:0000313" key="3">
    <source>
        <dbReference type="EMBL" id="CAD8202069.1"/>
    </source>
</evidence>